<sequence>MTAQIGTEPHASHNRWLKRYYLVRAGFSVLWVASILTIGQQVPVLGAALLVLYPLWDAAANYRDAARNGGLNANRTQALNLFVSAITAVAVLAALQISPSAVLAVFGAWAILSGLLQLATAIGRWKSSGAQWAMVLSGGQSALAGAFFLFQAQQAVPALAPTLAGYAGFGAIYFLVSAISLFIAHKTPRPA</sequence>
<keyword evidence="1" id="KW-1133">Transmembrane helix</keyword>
<keyword evidence="1" id="KW-0812">Transmembrane</keyword>
<feature type="transmembrane region" description="Helical" evidence="1">
    <location>
        <begin position="132"/>
        <end position="151"/>
    </location>
</feature>
<dbReference type="InterPro" id="IPR005325">
    <property type="entry name" value="DUF308_memb"/>
</dbReference>
<feature type="transmembrane region" description="Helical" evidence="1">
    <location>
        <begin position="163"/>
        <end position="184"/>
    </location>
</feature>
<proteinExistence type="predicted"/>
<protein>
    <submittedName>
        <fullName evidence="2">DUF308 domain-containing protein</fullName>
    </submittedName>
</protein>
<feature type="transmembrane region" description="Helical" evidence="1">
    <location>
        <begin position="21"/>
        <end position="38"/>
    </location>
</feature>
<dbReference type="EMBL" id="CP146275">
    <property type="protein sequence ID" value="WWT34204.1"/>
    <property type="molecule type" value="Genomic_DNA"/>
</dbReference>
<evidence type="ECO:0000313" key="2">
    <source>
        <dbReference type="EMBL" id="WWT34204.1"/>
    </source>
</evidence>
<name>A0ABZ2I2X4_9HYPH</name>
<evidence type="ECO:0000256" key="1">
    <source>
        <dbReference type="SAM" id="Phobius"/>
    </source>
</evidence>
<accession>A0ABZ2I2X4</accession>
<dbReference type="RefSeq" id="WP_338609980.1">
    <property type="nucleotide sequence ID" value="NZ_CP146275.1"/>
</dbReference>
<feature type="transmembrane region" description="Helical" evidence="1">
    <location>
        <begin position="44"/>
        <end position="62"/>
    </location>
</feature>
<dbReference type="Pfam" id="PF03729">
    <property type="entry name" value="DUF308"/>
    <property type="match status" value="1"/>
</dbReference>
<reference evidence="2 3" key="1">
    <citation type="submission" date="2024-02" db="EMBL/GenBank/DDBJ databases">
        <title>Complete genome sequence of Pelagibacterium nitratireducens ZH15.</title>
        <authorList>
            <person name="Zhao L.H."/>
        </authorList>
    </citation>
    <scope>NUCLEOTIDE SEQUENCE [LARGE SCALE GENOMIC DNA]</scope>
    <source>
        <strain evidence="2 3">ZH15</strain>
    </source>
</reference>
<keyword evidence="3" id="KW-1185">Reference proteome</keyword>
<feature type="transmembrane region" description="Helical" evidence="1">
    <location>
        <begin position="101"/>
        <end position="120"/>
    </location>
</feature>
<organism evidence="2 3">
    <name type="scientific">Pelagibacterium nitratireducens</name>
    <dbReference type="NCBI Taxonomy" id="1046114"/>
    <lineage>
        <taxon>Bacteria</taxon>
        <taxon>Pseudomonadati</taxon>
        <taxon>Pseudomonadota</taxon>
        <taxon>Alphaproteobacteria</taxon>
        <taxon>Hyphomicrobiales</taxon>
        <taxon>Devosiaceae</taxon>
        <taxon>Pelagibacterium</taxon>
    </lineage>
</organism>
<evidence type="ECO:0000313" key="3">
    <source>
        <dbReference type="Proteomes" id="UP001369958"/>
    </source>
</evidence>
<dbReference type="Proteomes" id="UP001369958">
    <property type="component" value="Chromosome"/>
</dbReference>
<feature type="transmembrane region" description="Helical" evidence="1">
    <location>
        <begin position="78"/>
        <end position="95"/>
    </location>
</feature>
<keyword evidence="1" id="KW-0472">Membrane</keyword>
<gene>
    <name evidence="2" type="ORF">V6617_07000</name>
</gene>